<organism evidence="5 6">
    <name type="scientific">Roseibium salinum</name>
    <dbReference type="NCBI Taxonomy" id="1604349"/>
    <lineage>
        <taxon>Bacteria</taxon>
        <taxon>Pseudomonadati</taxon>
        <taxon>Pseudomonadota</taxon>
        <taxon>Alphaproteobacteria</taxon>
        <taxon>Hyphomicrobiales</taxon>
        <taxon>Stappiaceae</taxon>
        <taxon>Roseibium</taxon>
    </lineage>
</organism>
<comment type="caution">
    <text evidence="5">The sequence shown here is derived from an EMBL/GenBank/DDBJ whole genome shotgun (WGS) entry which is preliminary data.</text>
</comment>
<dbReference type="InterPro" id="IPR000485">
    <property type="entry name" value="AsnC-type_HTH_dom"/>
</dbReference>
<accession>A0ABT3QWY7</accession>
<sequence>MELSNSDRAVLRLVQRDADITIAELAEQIGVSPSAAQRKLQRLKETRVIQRTVALVDTKRVGGSVTLLVELELERDRPELLPGLHDWISRTPEVQQAWCLTGRGDYTLVVVAGSVEHFDELASDMMTSNPNIRKFTTSVVLKHIKRSLEIPV</sequence>
<dbReference type="Pfam" id="PF01037">
    <property type="entry name" value="AsnC_trans_reg"/>
    <property type="match status" value="1"/>
</dbReference>
<evidence type="ECO:0000256" key="2">
    <source>
        <dbReference type="ARBA" id="ARBA00023125"/>
    </source>
</evidence>
<dbReference type="InterPro" id="IPR011008">
    <property type="entry name" value="Dimeric_a/b-barrel"/>
</dbReference>
<name>A0ABT3QWY7_9HYPH</name>
<dbReference type="RefSeq" id="WP_265961151.1">
    <property type="nucleotide sequence ID" value="NZ_JAPEVI010000002.1"/>
</dbReference>
<proteinExistence type="predicted"/>
<dbReference type="InterPro" id="IPR019887">
    <property type="entry name" value="Tscrpt_reg_AsnC/Lrp_C"/>
</dbReference>
<dbReference type="PANTHER" id="PTHR30154:SF34">
    <property type="entry name" value="TRANSCRIPTIONAL REGULATOR AZLB"/>
    <property type="match status" value="1"/>
</dbReference>
<keyword evidence="3" id="KW-0804">Transcription</keyword>
<evidence type="ECO:0000313" key="5">
    <source>
        <dbReference type="EMBL" id="MCX2721453.1"/>
    </source>
</evidence>
<gene>
    <name evidence="5" type="ORF">ON753_03395</name>
</gene>
<dbReference type="Gene3D" id="3.30.70.920">
    <property type="match status" value="1"/>
</dbReference>
<evidence type="ECO:0000259" key="4">
    <source>
        <dbReference type="PROSITE" id="PS50956"/>
    </source>
</evidence>
<dbReference type="EMBL" id="JAPEVI010000002">
    <property type="protein sequence ID" value="MCX2721453.1"/>
    <property type="molecule type" value="Genomic_DNA"/>
</dbReference>
<dbReference type="SUPFAM" id="SSF54909">
    <property type="entry name" value="Dimeric alpha+beta barrel"/>
    <property type="match status" value="1"/>
</dbReference>
<dbReference type="Proteomes" id="UP001300261">
    <property type="component" value="Unassembled WGS sequence"/>
</dbReference>
<dbReference type="InterPro" id="IPR036388">
    <property type="entry name" value="WH-like_DNA-bd_sf"/>
</dbReference>
<keyword evidence="1" id="KW-0805">Transcription regulation</keyword>
<evidence type="ECO:0000313" key="6">
    <source>
        <dbReference type="Proteomes" id="UP001300261"/>
    </source>
</evidence>
<dbReference type="InterPro" id="IPR036390">
    <property type="entry name" value="WH_DNA-bd_sf"/>
</dbReference>
<evidence type="ECO:0000256" key="1">
    <source>
        <dbReference type="ARBA" id="ARBA00023015"/>
    </source>
</evidence>
<keyword evidence="2" id="KW-0238">DNA-binding</keyword>
<keyword evidence="6" id="KW-1185">Reference proteome</keyword>
<feature type="domain" description="HTH asnC-type" evidence="4">
    <location>
        <begin position="3"/>
        <end position="64"/>
    </location>
</feature>
<reference evidence="5 6" key="1">
    <citation type="journal article" date="2016" name="Int. J. Syst. Evol. Microbiol.">
        <title>Labrenzia salina sp. nov., isolated from the rhizosphere of the halophyte Arthrocnemum macrostachyum.</title>
        <authorList>
            <person name="Camacho M."/>
            <person name="Redondo-Gomez S."/>
            <person name="Rodriguez-Llorente I."/>
            <person name="Rohde M."/>
            <person name="Sproer C."/>
            <person name="Schumann P."/>
            <person name="Klenk H.P."/>
            <person name="Montero-Calasanz M.D.C."/>
        </authorList>
    </citation>
    <scope>NUCLEOTIDE SEQUENCE [LARGE SCALE GENOMIC DNA]</scope>
    <source>
        <strain evidence="5 6">DSM 29163</strain>
    </source>
</reference>
<dbReference type="SMART" id="SM00344">
    <property type="entry name" value="HTH_ASNC"/>
    <property type="match status" value="1"/>
</dbReference>
<dbReference type="PRINTS" id="PR00033">
    <property type="entry name" value="HTHASNC"/>
</dbReference>
<evidence type="ECO:0000256" key="3">
    <source>
        <dbReference type="ARBA" id="ARBA00023163"/>
    </source>
</evidence>
<dbReference type="PANTHER" id="PTHR30154">
    <property type="entry name" value="LEUCINE-RESPONSIVE REGULATORY PROTEIN"/>
    <property type="match status" value="1"/>
</dbReference>
<protein>
    <submittedName>
        <fullName evidence="5">Lrp/AsnC family transcriptional regulator</fullName>
    </submittedName>
</protein>
<dbReference type="InterPro" id="IPR019888">
    <property type="entry name" value="Tscrpt_reg_AsnC-like"/>
</dbReference>
<dbReference type="SUPFAM" id="SSF46785">
    <property type="entry name" value="Winged helix' DNA-binding domain"/>
    <property type="match status" value="1"/>
</dbReference>
<dbReference type="Gene3D" id="1.10.10.10">
    <property type="entry name" value="Winged helix-like DNA-binding domain superfamily/Winged helix DNA-binding domain"/>
    <property type="match status" value="1"/>
</dbReference>
<dbReference type="Pfam" id="PF13412">
    <property type="entry name" value="HTH_24"/>
    <property type="match status" value="1"/>
</dbReference>
<dbReference type="PROSITE" id="PS50956">
    <property type="entry name" value="HTH_ASNC_2"/>
    <property type="match status" value="1"/>
</dbReference>